<accession>A0A2I0ULE0</accession>
<dbReference type="AlphaFoldDB" id="A0A2I0ULE0"/>
<protein>
    <submittedName>
        <fullName evidence="1">Uncharacterized protein</fullName>
    </submittedName>
</protein>
<evidence type="ECO:0000313" key="1">
    <source>
        <dbReference type="EMBL" id="PKU46867.1"/>
    </source>
</evidence>
<reference evidence="2" key="1">
    <citation type="submission" date="2017-11" db="EMBL/GenBank/DDBJ databases">
        <authorList>
            <person name="Lima N.C."/>
            <person name="Parody-Merino A.M."/>
            <person name="Battley P.F."/>
            <person name="Fidler A.E."/>
            <person name="Prosdocimi F."/>
        </authorList>
    </citation>
    <scope>NUCLEOTIDE SEQUENCE [LARGE SCALE GENOMIC DNA]</scope>
</reference>
<dbReference type="Proteomes" id="UP000233556">
    <property type="component" value="Unassembled WGS sequence"/>
</dbReference>
<proteinExistence type="predicted"/>
<organism evidence="1 2">
    <name type="scientific">Limosa lapponica baueri</name>
    <dbReference type="NCBI Taxonomy" id="1758121"/>
    <lineage>
        <taxon>Eukaryota</taxon>
        <taxon>Metazoa</taxon>
        <taxon>Chordata</taxon>
        <taxon>Craniata</taxon>
        <taxon>Vertebrata</taxon>
        <taxon>Euteleostomi</taxon>
        <taxon>Archelosauria</taxon>
        <taxon>Archosauria</taxon>
        <taxon>Dinosauria</taxon>
        <taxon>Saurischia</taxon>
        <taxon>Theropoda</taxon>
        <taxon>Coelurosauria</taxon>
        <taxon>Aves</taxon>
        <taxon>Neognathae</taxon>
        <taxon>Neoaves</taxon>
        <taxon>Charadriiformes</taxon>
        <taxon>Scolopacidae</taxon>
        <taxon>Limosa</taxon>
    </lineage>
</organism>
<reference evidence="2" key="2">
    <citation type="submission" date="2017-12" db="EMBL/GenBank/DDBJ databases">
        <title>Genome sequence of the Bar-tailed Godwit (Limosa lapponica baueri).</title>
        <authorList>
            <person name="Lima N.C.B."/>
            <person name="Parody-Merino A.M."/>
            <person name="Battley P.F."/>
            <person name="Fidler A.E."/>
            <person name="Prosdocimi F."/>
        </authorList>
    </citation>
    <scope>NUCLEOTIDE SEQUENCE [LARGE SCALE GENOMIC DNA]</scope>
</reference>
<sequence length="107" mass="11454">MHHQLQLASASSVLSRDKSTEIQAVTSDGKILLSVTDIHPRWSLACNRLLPPSAFAGHRFDVTGYMNIVSDVTQSSNYGGKEVPVLDPSNRATVECVGAASTTSPEQ</sequence>
<evidence type="ECO:0000313" key="2">
    <source>
        <dbReference type="Proteomes" id="UP000233556"/>
    </source>
</evidence>
<keyword evidence="2" id="KW-1185">Reference proteome</keyword>
<gene>
    <name evidence="1" type="ORF">llap_2840</name>
</gene>
<name>A0A2I0ULE0_LIMLA</name>
<dbReference type="EMBL" id="KZ505696">
    <property type="protein sequence ID" value="PKU46867.1"/>
    <property type="molecule type" value="Genomic_DNA"/>
</dbReference>